<protein>
    <submittedName>
        <fullName evidence="2">Uncharacterized protein</fullName>
    </submittedName>
</protein>
<dbReference type="RefSeq" id="WP_093167576.1">
    <property type="nucleotide sequence ID" value="NZ_FNCN01000002.1"/>
</dbReference>
<reference evidence="2 3" key="1">
    <citation type="submission" date="2016-10" db="EMBL/GenBank/DDBJ databases">
        <authorList>
            <person name="de Groot N.N."/>
        </authorList>
    </citation>
    <scope>NUCLEOTIDE SEQUENCE [LARGE SCALE GENOMIC DNA]</scope>
    <source>
        <strain evidence="2 3">CPCC 201354</strain>
    </source>
</reference>
<feature type="transmembrane region" description="Helical" evidence="1">
    <location>
        <begin position="6"/>
        <end position="28"/>
    </location>
</feature>
<keyword evidence="3" id="KW-1185">Reference proteome</keyword>
<name>A0A1G7RRL1_9ACTN</name>
<dbReference type="EMBL" id="FNCN01000002">
    <property type="protein sequence ID" value="SDG13335.1"/>
    <property type="molecule type" value="Genomic_DNA"/>
</dbReference>
<evidence type="ECO:0000313" key="2">
    <source>
        <dbReference type="EMBL" id="SDG13335.1"/>
    </source>
</evidence>
<gene>
    <name evidence="2" type="ORF">SAMN05421505_10210</name>
</gene>
<evidence type="ECO:0000256" key="1">
    <source>
        <dbReference type="SAM" id="Phobius"/>
    </source>
</evidence>
<organism evidence="2 3">
    <name type="scientific">Sinosporangium album</name>
    <dbReference type="NCBI Taxonomy" id="504805"/>
    <lineage>
        <taxon>Bacteria</taxon>
        <taxon>Bacillati</taxon>
        <taxon>Actinomycetota</taxon>
        <taxon>Actinomycetes</taxon>
        <taxon>Streptosporangiales</taxon>
        <taxon>Streptosporangiaceae</taxon>
        <taxon>Sinosporangium</taxon>
    </lineage>
</organism>
<keyword evidence="1" id="KW-0812">Transmembrane</keyword>
<dbReference type="AlphaFoldDB" id="A0A1G7RRL1"/>
<accession>A0A1G7RRL1</accession>
<dbReference type="Proteomes" id="UP000198923">
    <property type="component" value="Unassembled WGS sequence"/>
</dbReference>
<keyword evidence="1" id="KW-0472">Membrane</keyword>
<evidence type="ECO:0000313" key="3">
    <source>
        <dbReference type="Proteomes" id="UP000198923"/>
    </source>
</evidence>
<sequence>MSHPSAAVVAVVVGVVGVVVVAILAGGLTGPRTFPIRYAAVDAAFPVSRRREPRDSWTAWRGAC</sequence>
<keyword evidence="1" id="KW-1133">Transmembrane helix</keyword>
<proteinExistence type="predicted"/>